<evidence type="ECO:0000313" key="3">
    <source>
        <dbReference type="Proteomes" id="UP000233837"/>
    </source>
</evidence>
<accession>A0A2I0VR36</accession>
<feature type="region of interest" description="Disordered" evidence="1">
    <location>
        <begin position="1"/>
        <end position="51"/>
    </location>
</feature>
<dbReference type="AlphaFoldDB" id="A0A2I0VR36"/>
<proteinExistence type="predicted"/>
<keyword evidence="3" id="KW-1185">Reference proteome</keyword>
<reference evidence="2 3" key="1">
    <citation type="journal article" date="2016" name="Sci. Rep.">
        <title>The Dendrobium catenatum Lindl. genome sequence provides insights into polysaccharide synthase, floral development and adaptive evolution.</title>
        <authorList>
            <person name="Zhang G.Q."/>
            <person name="Xu Q."/>
            <person name="Bian C."/>
            <person name="Tsai W.C."/>
            <person name="Yeh C.M."/>
            <person name="Liu K.W."/>
            <person name="Yoshida K."/>
            <person name="Zhang L.S."/>
            <person name="Chang S.B."/>
            <person name="Chen F."/>
            <person name="Shi Y."/>
            <person name="Su Y.Y."/>
            <person name="Zhang Y.Q."/>
            <person name="Chen L.J."/>
            <person name="Yin Y."/>
            <person name="Lin M."/>
            <person name="Huang H."/>
            <person name="Deng H."/>
            <person name="Wang Z.W."/>
            <person name="Zhu S.L."/>
            <person name="Zhao X."/>
            <person name="Deng C."/>
            <person name="Niu S.C."/>
            <person name="Huang J."/>
            <person name="Wang M."/>
            <person name="Liu G.H."/>
            <person name="Yang H.J."/>
            <person name="Xiao X.J."/>
            <person name="Hsiao Y.Y."/>
            <person name="Wu W.L."/>
            <person name="Chen Y.Y."/>
            <person name="Mitsuda N."/>
            <person name="Ohme-Takagi M."/>
            <person name="Luo Y.B."/>
            <person name="Van de Peer Y."/>
            <person name="Liu Z.J."/>
        </authorList>
    </citation>
    <scope>NUCLEOTIDE SEQUENCE [LARGE SCALE GENOMIC DNA]</scope>
    <source>
        <tissue evidence="2">The whole plant</tissue>
    </source>
</reference>
<evidence type="ECO:0000256" key="1">
    <source>
        <dbReference type="SAM" id="MobiDB-lite"/>
    </source>
</evidence>
<name>A0A2I0VR36_9ASPA</name>
<dbReference type="EMBL" id="KZ503304">
    <property type="protein sequence ID" value="PKU65874.1"/>
    <property type="molecule type" value="Genomic_DNA"/>
</dbReference>
<reference evidence="2 3" key="2">
    <citation type="journal article" date="2017" name="Nature">
        <title>The Apostasia genome and the evolution of orchids.</title>
        <authorList>
            <person name="Zhang G.Q."/>
            <person name="Liu K.W."/>
            <person name="Li Z."/>
            <person name="Lohaus R."/>
            <person name="Hsiao Y.Y."/>
            <person name="Niu S.C."/>
            <person name="Wang J.Y."/>
            <person name="Lin Y.C."/>
            <person name="Xu Q."/>
            <person name="Chen L.J."/>
            <person name="Yoshida K."/>
            <person name="Fujiwara S."/>
            <person name="Wang Z.W."/>
            <person name="Zhang Y.Q."/>
            <person name="Mitsuda N."/>
            <person name="Wang M."/>
            <person name="Liu G.H."/>
            <person name="Pecoraro L."/>
            <person name="Huang H.X."/>
            <person name="Xiao X.J."/>
            <person name="Lin M."/>
            <person name="Wu X.Y."/>
            <person name="Wu W.L."/>
            <person name="Chen Y.Y."/>
            <person name="Chang S.B."/>
            <person name="Sakamoto S."/>
            <person name="Ohme-Takagi M."/>
            <person name="Yagi M."/>
            <person name="Zeng S.J."/>
            <person name="Shen C.Y."/>
            <person name="Yeh C.M."/>
            <person name="Luo Y.B."/>
            <person name="Tsai W.C."/>
            <person name="Van de Peer Y."/>
            <person name="Liu Z.J."/>
        </authorList>
    </citation>
    <scope>NUCLEOTIDE SEQUENCE [LARGE SCALE GENOMIC DNA]</scope>
    <source>
        <tissue evidence="2">The whole plant</tissue>
    </source>
</reference>
<dbReference type="Proteomes" id="UP000233837">
    <property type="component" value="Unassembled WGS sequence"/>
</dbReference>
<organism evidence="2 3">
    <name type="scientific">Dendrobium catenatum</name>
    <dbReference type="NCBI Taxonomy" id="906689"/>
    <lineage>
        <taxon>Eukaryota</taxon>
        <taxon>Viridiplantae</taxon>
        <taxon>Streptophyta</taxon>
        <taxon>Embryophyta</taxon>
        <taxon>Tracheophyta</taxon>
        <taxon>Spermatophyta</taxon>
        <taxon>Magnoliopsida</taxon>
        <taxon>Liliopsida</taxon>
        <taxon>Asparagales</taxon>
        <taxon>Orchidaceae</taxon>
        <taxon>Epidendroideae</taxon>
        <taxon>Malaxideae</taxon>
        <taxon>Dendrobiinae</taxon>
        <taxon>Dendrobium</taxon>
    </lineage>
</organism>
<gene>
    <name evidence="2" type="ORF">MA16_Dca009203</name>
</gene>
<evidence type="ECO:0000313" key="2">
    <source>
        <dbReference type="EMBL" id="PKU65874.1"/>
    </source>
</evidence>
<feature type="compositionally biased region" description="Basic and acidic residues" evidence="1">
    <location>
        <begin position="10"/>
        <end position="42"/>
    </location>
</feature>
<sequence>MVENEEDEGKGEGEGDDDRRIWKEMEGERRRKNMKKEGDEWKKKKKKKNGRKKILPWRAWRELGPRLHTRERERGLNREGISCVSDFATSGFAAKMEPQVNGFDRDPLTGWFYR</sequence>
<protein>
    <submittedName>
        <fullName evidence="2">Uncharacterized protein</fullName>
    </submittedName>
</protein>